<dbReference type="CDD" id="cd08662">
    <property type="entry name" value="M13"/>
    <property type="match status" value="1"/>
</dbReference>
<evidence type="ECO:0000259" key="10">
    <source>
        <dbReference type="Pfam" id="PF01431"/>
    </source>
</evidence>
<evidence type="ECO:0000256" key="7">
    <source>
        <dbReference type="ARBA" id="ARBA00022833"/>
    </source>
</evidence>
<dbReference type="GO" id="GO:0016485">
    <property type="term" value="P:protein processing"/>
    <property type="evidence" value="ECO:0007669"/>
    <property type="project" value="TreeGrafter"/>
</dbReference>
<dbReference type="PRINTS" id="PR00786">
    <property type="entry name" value="NEPRILYSIN"/>
</dbReference>
<dbReference type="Gene3D" id="3.40.390.10">
    <property type="entry name" value="Collagenase (Catalytic Domain)"/>
    <property type="match status" value="1"/>
</dbReference>
<evidence type="ECO:0000313" key="13">
    <source>
        <dbReference type="Proteomes" id="UP000092445"/>
    </source>
</evidence>
<dbReference type="VEuPathDB" id="VectorBase:GPAI040737"/>
<keyword evidence="8" id="KW-0482">Metalloprotease</keyword>
<dbReference type="GO" id="GO:0005886">
    <property type="term" value="C:plasma membrane"/>
    <property type="evidence" value="ECO:0007669"/>
    <property type="project" value="UniProtKB-SubCell"/>
</dbReference>
<keyword evidence="4" id="KW-0645">Protease</keyword>
<evidence type="ECO:0000256" key="5">
    <source>
        <dbReference type="ARBA" id="ARBA00022723"/>
    </source>
</evidence>
<keyword evidence="7" id="KW-0862">Zinc</keyword>
<comment type="cofactor">
    <cofactor evidence="1">
        <name>Zn(2+)</name>
        <dbReference type="ChEBI" id="CHEBI:29105"/>
    </cofactor>
</comment>
<comment type="subcellular location">
    <subcellularLocation>
        <location evidence="2">Cell membrane</location>
        <topology evidence="2">Single-pass type II membrane protein</topology>
    </subcellularLocation>
</comment>
<evidence type="ECO:0000256" key="1">
    <source>
        <dbReference type="ARBA" id="ARBA00001947"/>
    </source>
</evidence>
<dbReference type="Proteomes" id="UP000092445">
    <property type="component" value="Unassembled WGS sequence"/>
</dbReference>
<dbReference type="Pfam" id="PF05649">
    <property type="entry name" value="Peptidase_M13_N"/>
    <property type="match status" value="1"/>
</dbReference>
<feature type="transmembrane region" description="Helical" evidence="9">
    <location>
        <begin position="51"/>
        <end position="70"/>
    </location>
</feature>
<dbReference type="PANTHER" id="PTHR11733">
    <property type="entry name" value="ZINC METALLOPROTEASE FAMILY M13 NEPRILYSIN-RELATED"/>
    <property type="match status" value="1"/>
</dbReference>
<dbReference type="InterPro" id="IPR024079">
    <property type="entry name" value="MetalloPept_cat_dom_sf"/>
</dbReference>
<dbReference type="AlphaFoldDB" id="A0A1B0AC31"/>
<dbReference type="InterPro" id="IPR042089">
    <property type="entry name" value="Peptidase_M13_dom_2"/>
</dbReference>
<keyword evidence="13" id="KW-1185">Reference proteome</keyword>
<dbReference type="InterPro" id="IPR018497">
    <property type="entry name" value="Peptidase_M13_C"/>
</dbReference>
<protein>
    <recommendedName>
        <fullName evidence="14">Neprilysin, neutral endopeptidase 1</fullName>
    </recommendedName>
</protein>
<evidence type="ECO:0000313" key="12">
    <source>
        <dbReference type="EnsemblMetazoa" id="GPAI040737-PA"/>
    </source>
</evidence>
<accession>A0A1B0AC31</accession>
<dbReference type="InterPro" id="IPR008753">
    <property type="entry name" value="Peptidase_M13_N"/>
</dbReference>
<organism evidence="12 13">
    <name type="scientific">Glossina pallidipes</name>
    <name type="common">Tsetse fly</name>
    <dbReference type="NCBI Taxonomy" id="7398"/>
    <lineage>
        <taxon>Eukaryota</taxon>
        <taxon>Metazoa</taxon>
        <taxon>Ecdysozoa</taxon>
        <taxon>Arthropoda</taxon>
        <taxon>Hexapoda</taxon>
        <taxon>Insecta</taxon>
        <taxon>Pterygota</taxon>
        <taxon>Neoptera</taxon>
        <taxon>Endopterygota</taxon>
        <taxon>Diptera</taxon>
        <taxon>Brachycera</taxon>
        <taxon>Muscomorpha</taxon>
        <taxon>Hippoboscoidea</taxon>
        <taxon>Glossinidae</taxon>
        <taxon>Glossina</taxon>
    </lineage>
</organism>
<dbReference type="Pfam" id="PF01431">
    <property type="entry name" value="Peptidase_M13"/>
    <property type="match status" value="1"/>
</dbReference>
<dbReference type="PANTHER" id="PTHR11733:SF241">
    <property type="entry name" value="GH26575P-RELATED"/>
    <property type="match status" value="1"/>
</dbReference>
<comment type="similarity">
    <text evidence="3">Belongs to the peptidase M13 family.</text>
</comment>
<evidence type="ECO:0000259" key="11">
    <source>
        <dbReference type="Pfam" id="PF05649"/>
    </source>
</evidence>
<evidence type="ECO:0000256" key="3">
    <source>
        <dbReference type="ARBA" id="ARBA00007357"/>
    </source>
</evidence>
<keyword evidence="6" id="KW-0378">Hydrolase</keyword>
<dbReference type="EnsemblMetazoa" id="GPAI040737-RA">
    <property type="protein sequence ID" value="GPAI040737-PA"/>
    <property type="gene ID" value="GPAI040737"/>
</dbReference>
<evidence type="ECO:0008006" key="14">
    <source>
        <dbReference type="Google" id="ProtNLM"/>
    </source>
</evidence>
<evidence type="ECO:0000256" key="9">
    <source>
        <dbReference type="SAM" id="Phobius"/>
    </source>
</evidence>
<name>A0A1B0AC31_GLOPL</name>
<reference evidence="13" key="1">
    <citation type="submission" date="2014-03" db="EMBL/GenBank/DDBJ databases">
        <authorList>
            <person name="Aksoy S."/>
            <person name="Warren W."/>
            <person name="Wilson R.K."/>
        </authorList>
    </citation>
    <scope>NUCLEOTIDE SEQUENCE [LARGE SCALE GENOMIC DNA]</scope>
    <source>
        <strain evidence="13">IAEA</strain>
    </source>
</reference>
<keyword evidence="9" id="KW-1133">Transmembrane helix</keyword>
<keyword evidence="5" id="KW-0479">Metal-binding</keyword>
<feature type="domain" description="Peptidase M13 N-terminal" evidence="11">
    <location>
        <begin position="96"/>
        <end position="484"/>
    </location>
</feature>
<dbReference type="Gene3D" id="1.10.1380.10">
    <property type="entry name" value="Neutral endopeptidase , domain2"/>
    <property type="match status" value="1"/>
</dbReference>
<proteinExistence type="inferred from homology"/>
<dbReference type="GO" id="GO:0046872">
    <property type="term" value="F:metal ion binding"/>
    <property type="evidence" value="ECO:0007669"/>
    <property type="project" value="UniProtKB-KW"/>
</dbReference>
<keyword evidence="9" id="KW-0472">Membrane</keyword>
<evidence type="ECO:0000256" key="2">
    <source>
        <dbReference type="ARBA" id="ARBA00004401"/>
    </source>
</evidence>
<evidence type="ECO:0000256" key="4">
    <source>
        <dbReference type="ARBA" id="ARBA00022670"/>
    </source>
</evidence>
<dbReference type="GO" id="GO:0004222">
    <property type="term" value="F:metalloendopeptidase activity"/>
    <property type="evidence" value="ECO:0007669"/>
    <property type="project" value="InterPro"/>
</dbReference>
<feature type="domain" description="Peptidase M13 C-terminal" evidence="10">
    <location>
        <begin position="555"/>
        <end position="737"/>
    </location>
</feature>
<dbReference type="SUPFAM" id="SSF55486">
    <property type="entry name" value="Metalloproteases ('zincins'), catalytic domain"/>
    <property type="match status" value="1"/>
</dbReference>
<dbReference type="PROSITE" id="PS51885">
    <property type="entry name" value="NEPRILYSIN"/>
    <property type="match status" value="1"/>
</dbReference>
<evidence type="ECO:0000256" key="6">
    <source>
        <dbReference type="ARBA" id="ARBA00022801"/>
    </source>
</evidence>
<dbReference type="InterPro" id="IPR000718">
    <property type="entry name" value="Peptidase_M13"/>
</dbReference>
<reference evidence="12" key="2">
    <citation type="submission" date="2020-05" db="UniProtKB">
        <authorList>
            <consortium name="EnsemblMetazoa"/>
        </authorList>
    </citation>
    <scope>IDENTIFICATION</scope>
    <source>
        <strain evidence="12">IAEA</strain>
    </source>
</reference>
<sequence length="738" mass="84701">MSPEIVPCNVEEDATYTHHSDDAASVRINTRSPRINQRKWPLDLSVLKFKYILVVVICISLGAALTVLIMHNIQSDDDCAITAFHLMEGMNTSVNPCEDFYQYACGNWKREHRIPEADTSISTFKLLGSKILDTLKAALEEPIASQDNYAIIKAKEFYRSCVNTVQIRKNAEDRLKTILKSLGGWPVIEDNWRLSSRTIEEILGILHREYNVPVLLELHVGVDDKNSSAHILRLDQPPLPLYSRDVYLNADAEKARRAYHKYMTETAVLLGANRSTAEQDFEEVLQFEIQLANATTPKADRRDLGSIYRKFNLIDLQEQFPELNWAIYLQTFLGPNIRLRLKGEFVVYGIEYVTELTKLISRTDRRVLHNCVLWRLVRTVVVFLLDEYKNNLFEFHKALVGTRGEVSRWGQCIMWTNRNLGLAVGALFIKDNFDPKSKEIAFDMIRTIREAFNELLDENDWMDNPTRAVAKEKANAMNQLVGYPEVLTNVTALENVYKHLTIVADDFMENVWNILRWEVEKNLLLLSQPVEKKIVPFNPTAINAYYDFHKNDIGSQYFPKSMNYGGIGVVIGHEITHGFDDRGRQFDKDGNMMQWWNNATIDAFRARTQCIIDQYSNYKVAEVDMHLNGRITQGENIADNGGLKQAFRAYKKWVKQNGPEPLLPGLNLKHEQIFFVNFAQMWCESERPESLMLGMAIANHPPGDLRVRGSLSNSKDFAEAYQCKPGSPMNPIKKCSVW</sequence>
<keyword evidence="9" id="KW-0812">Transmembrane</keyword>
<evidence type="ECO:0000256" key="8">
    <source>
        <dbReference type="ARBA" id="ARBA00023049"/>
    </source>
</evidence>